<evidence type="ECO:0000313" key="2">
    <source>
        <dbReference type="Proteomes" id="UP000184063"/>
    </source>
</evidence>
<accession>A0A1M3SYN8</accession>
<protein>
    <submittedName>
        <fullName evidence="1">Uncharacterized protein</fullName>
    </submittedName>
</protein>
<gene>
    <name evidence="1" type="ORF">ASPFODRAFT_148866</name>
</gene>
<evidence type="ECO:0000313" key="1">
    <source>
        <dbReference type="EMBL" id="OJZ79596.1"/>
    </source>
</evidence>
<dbReference type="PANTHER" id="PTHR43040">
    <property type="entry name" value="RIBONUCLEASE D"/>
    <property type="match status" value="1"/>
</dbReference>
<reference evidence="2" key="1">
    <citation type="journal article" date="2017" name="Genome Biol.">
        <title>Comparative genomics reveals high biological diversity and specific adaptations in the industrially and medically important fungal genus Aspergillus.</title>
        <authorList>
            <person name="de Vries R.P."/>
            <person name="Riley R."/>
            <person name="Wiebenga A."/>
            <person name="Aguilar-Osorio G."/>
            <person name="Amillis S."/>
            <person name="Uchima C.A."/>
            <person name="Anderluh G."/>
            <person name="Asadollahi M."/>
            <person name="Askin M."/>
            <person name="Barry K."/>
            <person name="Battaglia E."/>
            <person name="Bayram O."/>
            <person name="Benocci T."/>
            <person name="Braus-Stromeyer S.A."/>
            <person name="Caldana C."/>
            <person name="Canovas D."/>
            <person name="Cerqueira G.C."/>
            <person name="Chen F."/>
            <person name="Chen W."/>
            <person name="Choi C."/>
            <person name="Clum A."/>
            <person name="Dos Santos R.A."/>
            <person name="Damasio A.R."/>
            <person name="Diallinas G."/>
            <person name="Emri T."/>
            <person name="Fekete E."/>
            <person name="Flipphi M."/>
            <person name="Freyberg S."/>
            <person name="Gallo A."/>
            <person name="Gournas C."/>
            <person name="Habgood R."/>
            <person name="Hainaut M."/>
            <person name="Harispe M.L."/>
            <person name="Henrissat B."/>
            <person name="Hilden K.S."/>
            <person name="Hope R."/>
            <person name="Hossain A."/>
            <person name="Karabika E."/>
            <person name="Karaffa L."/>
            <person name="Karanyi Z."/>
            <person name="Krasevec N."/>
            <person name="Kuo A."/>
            <person name="Kusch H."/>
            <person name="LaButti K."/>
            <person name="Lagendijk E.L."/>
            <person name="Lapidus A."/>
            <person name="Levasseur A."/>
            <person name="Lindquist E."/>
            <person name="Lipzen A."/>
            <person name="Logrieco A.F."/>
            <person name="MacCabe A."/>
            <person name="Maekelae M.R."/>
            <person name="Malavazi I."/>
            <person name="Melin P."/>
            <person name="Meyer V."/>
            <person name="Mielnichuk N."/>
            <person name="Miskei M."/>
            <person name="Molnar A.P."/>
            <person name="Mule G."/>
            <person name="Ngan C.Y."/>
            <person name="Orejas M."/>
            <person name="Orosz E."/>
            <person name="Ouedraogo J.P."/>
            <person name="Overkamp K.M."/>
            <person name="Park H.-S."/>
            <person name="Perrone G."/>
            <person name="Piumi F."/>
            <person name="Punt P.J."/>
            <person name="Ram A.F."/>
            <person name="Ramon A."/>
            <person name="Rauscher S."/>
            <person name="Record E."/>
            <person name="Riano-Pachon D.M."/>
            <person name="Robert V."/>
            <person name="Roehrig J."/>
            <person name="Ruller R."/>
            <person name="Salamov A."/>
            <person name="Salih N.S."/>
            <person name="Samson R.A."/>
            <person name="Sandor E."/>
            <person name="Sanguinetti M."/>
            <person name="Schuetze T."/>
            <person name="Sepcic K."/>
            <person name="Shelest E."/>
            <person name="Sherlock G."/>
            <person name="Sophianopoulou V."/>
            <person name="Squina F.M."/>
            <person name="Sun H."/>
            <person name="Susca A."/>
            <person name="Todd R.B."/>
            <person name="Tsang A."/>
            <person name="Unkles S.E."/>
            <person name="van de Wiele N."/>
            <person name="van Rossen-Uffink D."/>
            <person name="Oliveira J.V."/>
            <person name="Vesth T.C."/>
            <person name="Visser J."/>
            <person name="Yu J.-H."/>
            <person name="Zhou M."/>
            <person name="Andersen M.R."/>
            <person name="Archer D.B."/>
            <person name="Baker S.E."/>
            <person name="Benoit I."/>
            <person name="Brakhage A.A."/>
            <person name="Braus G.H."/>
            <person name="Fischer R."/>
            <person name="Frisvad J.C."/>
            <person name="Goldman G.H."/>
            <person name="Houbraken J."/>
            <person name="Oakley B."/>
            <person name="Pocsi I."/>
            <person name="Scazzocchio C."/>
            <person name="Seiboth B."/>
            <person name="vanKuyk P.A."/>
            <person name="Wortman J."/>
            <person name="Dyer P.S."/>
            <person name="Grigoriev I.V."/>
        </authorList>
    </citation>
    <scope>NUCLEOTIDE SEQUENCE [LARGE SCALE GENOMIC DNA]</scope>
    <source>
        <strain evidence="2">CBS 106.47</strain>
    </source>
</reference>
<dbReference type="PANTHER" id="PTHR43040:SF1">
    <property type="entry name" value="RIBONUCLEASE D"/>
    <property type="match status" value="1"/>
</dbReference>
<dbReference type="VEuPathDB" id="FungiDB:ASPFODRAFT_148866"/>
<dbReference type="Proteomes" id="UP000184063">
    <property type="component" value="Unassembled WGS sequence"/>
</dbReference>
<sequence length="97" mass="11002">MPCRVSRKNNNGRRLFAAERGGSYEVFNRRHLSEAISMYGAQDVQNLPKWWPVYNGKLGRSWKEKIEVATRDRINVCFQAGCTGVERHMAQSGSGLA</sequence>
<proteinExistence type="predicted"/>
<organism evidence="1 2">
    <name type="scientific">Aspergillus luchuensis (strain CBS 106.47)</name>
    <dbReference type="NCBI Taxonomy" id="1137211"/>
    <lineage>
        <taxon>Eukaryota</taxon>
        <taxon>Fungi</taxon>
        <taxon>Dikarya</taxon>
        <taxon>Ascomycota</taxon>
        <taxon>Pezizomycotina</taxon>
        <taxon>Eurotiomycetes</taxon>
        <taxon>Eurotiomycetidae</taxon>
        <taxon>Eurotiales</taxon>
        <taxon>Aspergillaceae</taxon>
        <taxon>Aspergillus</taxon>
        <taxon>Aspergillus subgen. Circumdati</taxon>
    </lineage>
</organism>
<dbReference type="OrthoDB" id="26838at2759"/>
<name>A0A1M3SYN8_ASPLC</name>
<dbReference type="AlphaFoldDB" id="A0A1M3SYN8"/>
<dbReference type="EMBL" id="KV878286">
    <property type="protein sequence ID" value="OJZ79596.1"/>
    <property type="molecule type" value="Genomic_DNA"/>
</dbReference>